<name>W4GPJ8_APHAT</name>
<organism evidence="1">
    <name type="scientific">Aphanomyces astaci</name>
    <name type="common">Crayfish plague agent</name>
    <dbReference type="NCBI Taxonomy" id="112090"/>
    <lineage>
        <taxon>Eukaryota</taxon>
        <taxon>Sar</taxon>
        <taxon>Stramenopiles</taxon>
        <taxon>Oomycota</taxon>
        <taxon>Saprolegniomycetes</taxon>
        <taxon>Saprolegniales</taxon>
        <taxon>Verrucalvaceae</taxon>
        <taxon>Aphanomyces</taxon>
    </lineage>
</organism>
<dbReference type="VEuPathDB" id="FungiDB:H257_05277"/>
<dbReference type="AlphaFoldDB" id="W4GPJ8"/>
<sequence>MVWIKQCTELTTTTRNAKLHSLGGQGAKCIIPLQHDLLTFMKDVRRDEHILMSMHMITFTKMHYKPWLNAYMEGKPEPYKSILRLCQAFAIYETMNQSA</sequence>
<evidence type="ECO:0000313" key="1">
    <source>
        <dbReference type="EMBL" id="ETV81650.1"/>
    </source>
</evidence>
<dbReference type="EMBL" id="KI913123">
    <property type="protein sequence ID" value="ETV81650.1"/>
    <property type="molecule type" value="Genomic_DNA"/>
</dbReference>
<dbReference type="OrthoDB" id="182808at2759"/>
<gene>
    <name evidence="1" type="ORF">H257_05277</name>
</gene>
<dbReference type="GeneID" id="20807273"/>
<protein>
    <submittedName>
        <fullName evidence="1">Uncharacterized protein</fullName>
    </submittedName>
</protein>
<reference evidence="1" key="1">
    <citation type="submission" date="2013-12" db="EMBL/GenBank/DDBJ databases">
        <title>The Genome Sequence of Aphanomyces astaci APO3.</title>
        <authorList>
            <consortium name="The Broad Institute Genomics Platform"/>
            <person name="Russ C."/>
            <person name="Tyler B."/>
            <person name="van West P."/>
            <person name="Dieguez-Uribeondo J."/>
            <person name="Young S.K."/>
            <person name="Zeng Q."/>
            <person name="Gargeya S."/>
            <person name="Fitzgerald M."/>
            <person name="Abouelleil A."/>
            <person name="Alvarado L."/>
            <person name="Chapman S.B."/>
            <person name="Gainer-Dewar J."/>
            <person name="Goldberg J."/>
            <person name="Griggs A."/>
            <person name="Gujja S."/>
            <person name="Hansen M."/>
            <person name="Howarth C."/>
            <person name="Imamovic A."/>
            <person name="Ireland A."/>
            <person name="Larimer J."/>
            <person name="McCowan C."/>
            <person name="Murphy C."/>
            <person name="Pearson M."/>
            <person name="Poon T.W."/>
            <person name="Priest M."/>
            <person name="Roberts A."/>
            <person name="Saif S."/>
            <person name="Shea T."/>
            <person name="Sykes S."/>
            <person name="Wortman J."/>
            <person name="Nusbaum C."/>
            <person name="Birren B."/>
        </authorList>
    </citation>
    <scope>NUCLEOTIDE SEQUENCE [LARGE SCALE GENOMIC DNA]</scope>
    <source>
        <strain evidence="1">APO3</strain>
    </source>
</reference>
<dbReference type="RefSeq" id="XP_009828387.1">
    <property type="nucleotide sequence ID" value="XM_009830085.1"/>
</dbReference>
<proteinExistence type="predicted"/>
<accession>W4GPJ8</accession>